<sequence>MESKGQRATGRATTTGHFRWLTGSVNTITAHPPCPSVSGAENAVIAVMADGRRTGRRFARTCLLALIYTVLSVLAVVWSTVWIGGLRPAVNLVFLPRKTKDSN</sequence>
<feature type="transmembrane region" description="Helical" evidence="1">
    <location>
        <begin position="62"/>
        <end position="85"/>
    </location>
</feature>
<keyword evidence="1" id="KW-0472">Membrane</keyword>
<name>A0A084VR38_ANOSI</name>
<organism evidence="2">
    <name type="scientific">Anopheles sinensis</name>
    <name type="common">Mosquito</name>
    <dbReference type="NCBI Taxonomy" id="74873"/>
    <lineage>
        <taxon>Eukaryota</taxon>
        <taxon>Metazoa</taxon>
        <taxon>Ecdysozoa</taxon>
        <taxon>Arthropoda</taxon>
        <taxon>Hexapoda</taxon>
        <taxon>Insecta</taxon>
        <taxon>Pterygota</taxon>
        <taxon>Neoptera</taxon>
        <taxon>Endopterygota</taxon>
        <taxon>Diptera</taxon>
        <taxon>Nematocera</taxon>
        <taxon>Culicoidea</taxon>
        <taxon>Culicidae</taxon>
        <taxon>Anophelinae</taxon>
        <taxon>Anopheles</taxon>
    </lineage>
</organism>
<protein>
    <submittedName>
        <fullName evidence="2">Uncharacterized protein LOC101003906</fullName>
    </submittedName>
</protein>
<keyword evidence="4" id="KW-1185">Reference proteome</keyword>
<dbReference type="AlphaFoldDB" id="A0A084VR38"/>
<proteinExistence type="predicted"/>
<evidence type="ECO:0000313" key="4">
    <source>
        <dbReference type="Proteomes" id="UP000030765"/>
    </source>
</evidence>
<dbReference type="EMBL" id="ATLV01015452">
    <property type="status" value="NOT_ANNOTATED_CDS"/>
    <property type="molecule type" value="Genomic_DNA"/>
</dbReference>
<evidence type="ECO:0000313" key="3">
    <source>
        <dbReference type="EnsemblMetazoa" id="ASIC007912-PA"/>
    </source>
</evidence>
<reference evidence="3" key="2">
    <citation type="submission" date="2020-05" db="UniProtKB">
        <authorList>
            <consortium name="EnsemblMetazoa"/>
        </authorList>
    </citation>
    <scope>IDENTIFICATION</scope>
</reference>
<evidence type="ECO:0000313" key="2">
    <source>
        <dbReference type="EMBL" id="KFB40432.1"/>
    </source>
</evidence>
<dbReference type="Proteomes" id="UP000030765">
    <property type="component" value="Unassembled WGS sequence"/>
</dbReference>
<dbReference type="EMBL" id="KE525013">
    <property type="protein sequence ID" value="KFB40432.1"/>
    <property type="molecule type" value="Genomic_DNA"/>
</dbReference>
<accession>A0A084VR38</accession>
<reference evidence="2 4" key="1">
    <citation type="journal article" date="2014" name="BMC Genomics">
        <title>Genome sequence of Anopheles sinensis provides insight into genetics basis of mosquito competence for malaria parasites.</title>
        <authorList>
            <person name="Zhou D."/>
            <person name="Zhang D."/>
            <person name="Ding G."/>
            <person name="Shi L."/>
            <person name="Hou Q."/>
            <person name="Ye Y."/>
            <person name="Xu Y."/>
            <person name="Zhou H."/>
            <person name="Xiong C."/>
            <person name="Li S."/>
            <person name="Yu J."/>
            <person name="Hong S."/>
            <person name="Yu X."/>
            <person name="Zou P."/>
            <person name="Chen C."/>
            <person name="Chang X."/>
            <person name="Wang W."/>
            <person name="Lv Y."/>
            <person name="Sun Y."/>
            <person name="Ma L."/>
            <person name="Shen B."/>
            <person name="Zhu C."/>
        </authorList>
    </citation>
    <scope>NUCLEOTIDE SEQUENCE [LARGE SCALE GENOMIC DNA]</scope>
</reference>
<dbReference type="VEuPathDB" id="VectorBase:ASIC007912"/>
<gene>
    <name evidence="2" type="ORF">ZHAS_00007912</name>
</gene>
<dbReference type="EnsemblMetazoa" id="ASIC007912-RA">
    <property type="protein sequence ID" value="ASIC007912-PA"/>
    <property type="gene ID" value="ASIC007912"/>
</dbReference>
<evidence type="ECO:0000256" key="1">
    <source>
        <dbReference type="SAM" id="Phobius"/>
    </source>
</evidence>
<keyword evidence="1" id="KW-1133">Transmembrane helix</keyword>
<keyword evidence="1" id="KW-0812">Transmembrane</keyword>